<proteinExistence type="predicted"/>
<protein>
    <submittedName>
        <fullName evidence="2">DUF2917 domain-containing protein</fullName>
    </submittedName>
</protein>
<dbReference type="Proteomes" id="UP001152766">
    <property type="component" value="Unassembled WGS sequence"/>
</dbReference>
<name>A0A9X4R369_9BURK</name>
<comment type="caution">
    <text evidence="2">The sequence shown here is derived from an EMBL/GenBank/DDBJ whole genome shotgun (WGS) entry which is preliminary data.</text>
</comment>
<keyword evidence="3" id="KW-1185">Reference proteome</keyword>
<evidence type="ECO:0000313" key="3">
    <source>
        <dbReference type="Proteomes" id="UP001152766"/>
    </source>
</evidence>
<dbReference type="InterPro" id="IPR021317">
    <property type="entry name" value="DUF2917"/>
</dbReference>
<evidence type="ECO:0000313" key="2">
    <source>
        <dbReference type="EMBL" id="MDG0861747.1"/>
    </source>
</evidence>
<reference evidence="2" key="1">
    <citation type="submission" date="2019-02" db="EMBL/GenBank/DDBJ databases">
        <title>Draft genome of the type strain Pelomonas aquatica CCUG 52575T.</title>
        <authorList>
            <person name="Gomila M."/>
            <person name="Lalucat J."/>
        </authorList>
    </citation>
    <scope>NUCLEOTIDE SEQUENCE</scope>
    <source>
        <strain evidence="2">CCUG 52575</strain>
    </source>
</reference>
<gene>
    <name evidence="2" type="ORF">EXJ73_04570</name>
</gene>
<sequence>MVSIPAAESLDRPGQSTQNPGYQPRRDIMSDAQSTWHLDGGRAMTLAGSGEARRLAVARGRVWLTLSGTAEAPAEDQWLEAGEALALAPGQTAVLEGWPAADFQLLLPPVSAAAGRGLLGRRFFGG</sequence>
<evidence type="ECO:0000256" key="1">
    <source>
        <dbReference type="SAM" id="MobiDB-lite"/>
    </source>
</evidence>
<dbReference type="AlphaFoldDB" id="A0A9X4R369"/>
<dbReference type="EMBL" id="SGUG01000005">
    <property type="protein sequence ID" value="MDG0861747.1"/>
    <property type="molecule type" value="Genomic_DNA"/>
</dbReference>
<accession>A0A9X4R369</accession>
<dbReference type="Pfam" id="PF11142">
    <property type="entry name" value="DUF2917"/>
    <property type="match status" value="1"/>
</dbReference>
<organism evidence="2 3">
    <name type="scientific">Pelomonas aquatica</name>
    <dbReference type="NCBI Taxonomy" id="431058"/>
    <lineage>
        <taxon>Bacteria</taxon>
        <taxon>Pseudomonadati</taxon>
        <taxon>Pseudomonadota</taxon>
        <taxon>Betaproteobacteria</taxon>
        <taxon>Burkholderiales</taxon>
        <taxon>Sphaerotilaceae</taxon>
        <taxon>Roseateles</taxon>
    </lineage>
</organism>
<feature type="region of interest" description="Disordered" evidence="1">
    <location>
        <begin position="1"/>
        <end position="31"/>
    </location>
</feature>